<sequence length="257" mass="26831">MIDDTFPIVQCGACGARGRAGAGCAACGNGTAPVHRPRRGRRRLAPIVLPVALVAAVGLVALVAVSAPIAWSPSAPARHEPPAPPSAAPPSALSTPPPYTPPHTPPIPEADAAAQAAAIDALLSESQDSRTALQPALNEVAQCAAGALATIREITRQREDQWERARELPVDALAGGVELRDALTEALRASYEADVGFQSWARRHLDLGCQGDPDADPDYQWALDRSGAAEAAKDRFAALWQPIADAYGLPRRTASSI</sequence>
<evidence type="ECO:0000256" key="2">
    <source>
        <dbReference type="SAM" id="Phobius"/>
    </source>
</evidence>
<accession>A0A840PHM4</accession>
<organism evidence="3 4">
    <name type="scientific">Thermocatellispora tengchongensis</name>
    <dbReference type="NCBI Taxonomy" id="1073253"/>
    <lineage>
        <taxon>Bacteria</taxon>
        <taxon>Bacillati</taxon>
        <taxon>Actinomycetota</taxon>
        <taxon>Actinomycetes</taxon>
        <taxon>Streptosporangiales</taxon>
        <taxon>Streptosporangiaceae</taxon>
        <taxon>Thermocatellispora</taxon>
    </lineage>
</organism>
<evidence type="ECO:0000256" key="1">
    <source>
        <dbReference type="SAM" id="MobiDB-lite"/>
    </source>
</evidence>
<reference evidence="3 4" key="1">
    <citation type="submission" date="2020-08" db="EMBL/GenBank/DDBJ databases">
        <title>Genomic Encyclopedia of Type Strains, Phase IV (KMG-IV): sequencing the most valuable type-strain genomes for metagenomic binning, comparative biology and taxonomic classification.</title>
        <authorList>
            <person name="Goeker M."/>
        </authorList>
    </citation>
    <scope>NUCLEOTIDE SEQUENCE [LARGE SCALE GENOMIC DNA]</scope>
    <source>
        <strain evidence="3 4">DSM 45615</strain>
    </source>
</reference>
<dbReference type="Proteomes" id="UP000578449">
    <property type="component" value="Unassembled WGS sequence"/>
</dbReference>
<feature type="compositionally biased region" description="Pro residues" evidence="1">
    <location>
        <begin position="95"/>
        <end position="108"/>
    </location>
</feature>
<evidence type="ECO:0000313" key="3">
    <source>
        <dbReference type="EMBL" id="MBB5138642.1"/>
    </source>
</evidence>
<protein>
    <submittedName>
        <fullName evidence="3">Uncharacterized protein</fullName>
    </submittedName>
</protein>
<keyword evidence="4" id="KW-1185">Reference proteome</keyword>
<proteinExistence type="predicted"/>
<dbReference type="EMBL" id="JACHGN010000024">
    <property type="protein sequence ID" value="MBB5138642.1"/>
    <property type="molecule type" value="Genomic_DNA"/>
</dbReference>
<dbReference type="RefSeq" id="WP_185055500.1">
    <property type="nucleotide sequence ID" value="NZ_BAABIX010000025.1"/>
</dbReference>
<feature type="region of interest" description="Disordered" evidence="1">
    <location>
        <begin position="74"/>
        <end position="109"/>
    </location>
</feature>
<keyword evidence="2" id="KW-0472">Membrane</keyword>
<gene>
    <name evidence="3" type="ORF">HNP84_008396</name>
</gene>
<name>A0A840PHM4_9ACTN</name>
<dbReference type="AlphaFoldDB" id="A0A840PHM4"/>
<keyword evidence="2" id="KW-0812">Transmembrane</keyword>
<feature type="transmembrane region" description="Helical" evidence="2">
    <location>
        <begin position="44"/>
        <end position="71"/>
    </location>
</feature>
<comment type="caution">
    <text evidence="3">The sequence shown here is derived from an EMBL/GenBank/DDBJ whole genome shotgun (WGS) entry which is preliminary data.</text>
</comment>
<keyword evidence="2" id="KW-1133">Transmembrane helix</keyword>
<evidence type="ECO:0000313" key="4">
    <source>
        <dbReference type="Proteomes" id="UP000578449"/>
    </source>
</evidence>